<dbReference type="UniPathway" id="UPA00034">
    <property type="reaction ID" value="UER00021"/>
</dbReference>
<comment type="catalytic activity">
    <reaction evidence="12">
        <text>N-succinyl-(2S,6S)-2,6-diaminopimelate + H2O = (2S,6S)-2,6-diaminopimelate + succinate</text>
        <dbReference type="Rhea" id="RHEA:22608"/>
        <dbReference type="ChEBI" id="CHEBI:15377"/>
        <dbReference type="ChEBI" id="CHEBI:30031"/>
        <dbReference type="ChEBI" id="CHEBI:57609"/>
        <dbReference type="ChEBI" id="CHEBI:58087"/>
        <dbReference type="EC" id="3.5.1.18"/>
    </reaction>
</comment>
<dbReference type="GO" id="GO:0009089">
    <property type="term" value="P:lysine biosynthetic process via diaminopimelate"/>
    <property type="evidence" value="ECO:0007669"/>
    <property type="project" value="UniProtKB-UniPathway"/>
</dbReference>
<evidence type="ECO:0000256" key="10">
    <source>
        <dbReference type="ARBA" id="ARBA00022833"/>
    </source>
</evidence>
<protein>
    <recommendedName>
        <fullName evidence="6">Probable succinyl-diaminopimelate desuccinylase</fullName>
        <ecNumber evidence="5">3.5.1.18</ecNumber>
    </recommendedName>
</protein>
<dbReference type="GO" id="GO:0009014">
    <property type="term" value="F:succinyl-diaminopimelate desuccinylase activity"/>
    <property type="evidence" value="ECO:0007669"/>
    <property type="project" value="UniProtKB-EC"/>
</dbReference>
<evidence type="ECO:0000256" key="7">
    <source>
        <dbReference type="ARBA" id="ARBA00022605"/>
    </source>
</evidence>
<keyword evidence="15" id="KW-1185">Reference proteome</keyword>
<evidence type="ECO:0000256" key="5">
    <source>
        <dbReference type="ARBA" id="ARBA00011921"/>
    </source>
</evidence>
<evidence type="ECO:0000256" key="11">
    <source>
        <dbReference type="ARBA" id="ARBA00023285"/>
    </source>
</evidence>
<dbReference type="AlphaFoldDB" id="A0A517YAQ9"/>
<reference evidence="14 15" key="1">
    <citation type="submission" date="2019-02" db="EMBL/GenBank/DDBJ databases">
        <title>Deep-cultivation of Planctomycetes and their phenomic and genomic characterization uncovers novel biology.</title>
        <authorList>
            <person name="Wiegand S."/>
            <person name="Jogler M."/>
            <person name="Boedeker C."/>
            <person name="Pinto D."/>
            <person name="Vollmers J."/>
            <person name="Rivas-Marin E."/>
            <person name="Kohn T."/>
            <person name="Peeters S.H."/>
            <person name="Heuer A."/>
            <person name="Rast P."/>
            <person name="Oberbeckmann S."/>
            <person name="Bunk B."/>
            <person name="Jeske O."/>
            <person name="Meyerdierks A."/>
            <person name="Storesund J.E."/>
            <person name="Kallscheuer N."/>
            <person name="Luecker S."/>
            <person name="Lage O.M."/>
            <person name="Pohl T."/>
            <person name="Merkel B.J."/>
            <person name="Hornburger P."/>
            <person name="Mueller R.-W."/>
            <person name="Bruemmer F."/>
            <person name="Labrenz M."/>
            <person name="Spormann A.M."/>
            <person name="Op den Camp H."/>
            <person name="Overmann J."/>
            <person name="Amann R."/>
            <person name="Jetten M.S.M."/>
            <person name="Mascher T."/>
            <person name="Medema M.H."/>
            <person name="Devos D.P."/>
            <person name="Kaster A.-K."/>
            <person name="Ovreas L."/>
            <person name="Rohde M."/>
            <person name="Galperin M.Y."/>
            <person name="Jogler C."/>
        </authorList>
    </citation>
    <scope>NUCLEOTIDE SEQUENCE [LARGE SCALE GENOMIC DNA]</scope>
    <source>
        <strain evidence="14 15">ETA_A8</strain>
    </source>
</reference>
<evidence type="ECO:0000259" key="13">
    <source>
        <dbReference type="Pfam" id="PF07687"/>
    </source>
</evidence>
<evidence type="ECO:0000256" key="8">
    <source>
        <dbReference type="ARBA" id="ARBA00022723"/>
    </source>
</evidence>
<keyword evidence="8" id="KW-0479">Metal-binding</keyword>
<dbReference type="InterPro" id="IPR001261">
    <property type="entry name" value="ArgE/DapE_CS"/>
</dbReference>
<feature type="domain" description="Peptidase M20 dimerisation" evidence="13">
    <location>
        <begin position="192"/>
        <end position="297"/>
    </location>
</feature>
<dbReference type="InterPro" id="IPR010182">
    <property type="entry name" value="ArgE/DapE"/>
</dbReference>
<dbReference type="SUPFAM" id="SSF53187">
    <property type="entry name" value="Zn-dependent exopeptidases"/>
    <property type="match status" value="1"/>
</dbReference>
<dbReference type="GO" id="GO:0046872">
    <property type="term" value="F:metal ion binding"/>
    <property type="evidence" value="ECO:0007669"/>
    <property type="project" value="UniProtKB-KW"/>
</dbReference>
<keyword evidence="10" id="KW-0862">Zinc</keyword>
<dbReference type="PROSITE" id="PS00758">
    <property type="entry name" value="ARGE_DAPE_CPG2_1"/>
    <property type="match status" value="1"/>
</dbReference>
<evidence type="ECO:0000256" key="2">
    <source>
        <dbReference type="ARBA" id="ARBA00001947"/>
    </source>
</evidence>
<dbReference type="NCBIfam" id="TIGR01910">
    <property type="entry name" value="DapE-ArgE"/>
    <property type="match status" value="1"/>
</dbReference>
<evidence type="ECO:0000313" key="15">
    <source>
        <dbReference type="Proteomes" id="UP000315017"/>
    </source>
</evidence>
<dbReference type="EMBL" id="CP036274">
    <property type="protein sequence ID" value="QDU27281.1"/>
    <property type="molecule type" value="Genomic_DNA"/>
</dbReference>
<dbReference type="PANTHER" id="PTHR43808:SF8">
    <property type="entry name" value="PEPTIDASE M20 DIMERISATION DOMAIN-CONTAINING PROTEIN"/>
    <property type="match status" value="1"/>
</dbReference>
<dbReference type="PANTHER" id="PTHR43808">
    <property type="entry name" value="ACETYLORNITHINE DEACETYLASE"/>
    <property type="match status" value="1"/>
</dbReference>
<comment type="cofactor">
    <cofactor evidence="1">
        <name>Co(2+)</name>
        <dbReference type="ChEBI" id="CHEBI:48828"/>
    </cofactor>
</comment>
<name>A0A517YAQ9_9BACT</name>
<dbReference type="Gene3D" id="3.30.70.360">
    <property type="match status" value="1"/>
</dbReference>
<dbReference type="KEGG" id="aagg:ETAA8_23680"/>
<dbReference type="InterPro" id="IPR050072">
    <property type="entry name" value="Peptidase_M20A"/>
</dbReference>
<dbReference type="Pfam" id="PF07687">
    <property type="entry name" value="M20_dimer"/>
    <property type="match status" value="1"/>
</dbReference>
<evidence type="ECO:0000256" key="3">
    <source>
        <dbReference type="ARBA" id="ARBA00005130"/>
    </source>
</evidence>
<sequence length="402" mass="43828">MPLDVVETLADLVRIPSVNPMGRNVTGEIYYEHRVTDYLESLFRQLSLPFERHAVAPLRENIIVRVEGSTPPEKGGPVLMFEAHQDTVPVDGMEIDPFAADIEDGRLFGRGACDIKGGMAAMLAALVRVADERPASRPTIILACTVNEEHGFTGATHWADTYMGRKGLKSKLLARSPDATIVAEPTELNVVVAHKGACRWRCHTGGLAAHSSQPERGDNAFYHMARVLTVLEQYARDVVPHLKQHPLVGHPTLSVGLISGGISVNTVPDRCTIEIDRRVLPGEDPDAAFTHAVTHLNSFVTTGTPIIHDKPFMLTKGLNNDHNVPLAERLGQAIQHHAPNAGEQIGVPFGTDAPHYAATGSPTVVFGPGSIAQAHTKDEWIDLNQLKTASEILYDLVRHWDE</sequence>
<dbReference type="Proteomes" id="UP000315017">
    <property type="component" value="Chromosome"/>
</dbReference>
<evidence type="ECO:0000313" key="14">
    <source>
        <dbReference type="EMBL" id="QDU27281.1"/>
    </source>
</evidence>
<gene>
    <name evidence="14" type="primary">argE</name>
    <name evidence="14" type="ORF">ETAA8_23680</name>
</gene>
<evidence type="ECO:0000256" key="1">
    <source>
        <dbReference type="ARBA" id="ARBA00001941"/>
    </source>
</evidence>
<proteinExistence type="inferred from homology"/>
<evidence type="ECO:0000256" key="4">
    <source>
        <dbReference type="ARBA" id="ARBA00006247"/>
    </source>
</evidence>
<dbReference type="RefSeq" id="WP_202921769.1">
    <property type="nucleotide sequence ID" value="NZ_CP036274.1"/>
</dbReference>
<dbReference type="Gene3D" id="3.40.630.10">
    <property type="entry name" value="Zn peptidases"/>
    <property type="match status" value="1"/>
</dbReference>
<dbReference type="SUPFAM" id="SSF55031">
    <property type="entry name" value="Bacterial exopeptidase dimerisation domain"/>
    <property type="match status" value="1"/>
</dbReference>
<dbReference type="InterPro" id="IPR036264">
    <property type="entry name" value="Bact_exopeptidase_dim_dom"/>
</dbReference>
<keyword evidence="9 14" id="KW-0378">Hydrolase</keyword>
<comment type="similarity">
    <text evidence="4">Belongs to the peptidase M20A family.</text>
</comment>
<dbReference type="Pfam" id="PF01546">
    <property type="entry name" value="Peptidase_M20"/>
    <property type="match status" value="1"/>
</dbReference>
<dbReference type="InterPro" id="IPR002933">
    <property type="entry name" value="Peptidase_M20"/>
</dbReference>
<dbReference type="EC" id="3.5.1.18" evidence="5"/>
<accession>A0A517YAQ9</accession>
<keyword evidence="7" id="KW-0028">Amino-acid biosynthesis</keyword>
<dbReference type="CDD" id="cd03894">
    <property type="entry name" value="M20_ArgE"/>
    <property type="match status" value="1"/>
</dbReference>
<comment type="pathway">
    <text evidence="3">Amino-acid biosynthesis; L-lysine biosynthesis via DAP pathway; LL-2,6-diaminopimelate from (S)-tetrahydrodipicolinate (succinylase route): step 3/3.</text>
</comment>
<dbReference type="InterPro" id="IPR011650">
    <property type="entry name" value="Peptidase_M20_dimer"/>
</dbReference>
<evidence type="ECO:0000256" key="6">
    <source>
        <dbReference type="ARBA" id="ARBA00016853"/>
    </source>
</evidence>
<evidence type="ECO:0000256" key="12">
    <source>
        <dbReference type="ARBA" id="ARBA00051301"/>
    </source>
</evidence>
<evidence type="ECO:0000256" key="9">
    <source>
        <dbReference type="ARBA" id="ARBA00022801"/>
    </source>
</evidence>
<keyword evidence="11" id="KW-0170">Cobalt</keyword>
<comment type="cofactor">
    <cofactor evidence="2">
        <name>Zn(2+)</name>
        <dbReference type="ChEBI" id="CHEBI:29105"/>
    </cofactor>
</comment>
<organism evidence="14 15">
    <name type="scientific">Anatilimnocola aggregata</name>
    <dbReference type="NCBI Taxonomy" id="2528021"/>
    <lineage>
        <taxon>Bacteria</taxon>
        <taxon>Pseudomonadati</taxon>
        <taxon>Planctomycetota</taxon>
        <taxon>Planctomycetia</taxon>
        <taxon>Pirellulales</taxon>
        <taxon>Pirellulaceae</taxon>
        <taxon>Anatilimnocola</taxon>
    </lineage>
</organism>